<feature type="signal peptide" evidence="8">
    <location>
        <begin position="1"/>
        <end position="27"/>
    </location>
</feature>
<name>A0A7K1LIA8_9MICC</name>
<dbReference type="SUPFAM" id="SSF52743">
    <property type="entry name" value="Subtilisin-like"/>
    <property type="match status" value="1"/>
</dbReference>
<keyword evidence="3 5" id="KW-0378">Hydrolase</keyword>
<feature type="region of interest" description="Disordered" evidence="7">
    <location>
        <begin position="28"/>
        <end position="47"/>
    </location>
</feature>
<dbReference type="RefSeq" id="WP_129315043.1">
    <property type="nucleotide sequence ID" value="NZ_NOIQ01000003.1"/>
</dbReference>
<keyword evidence="11" id="KW-1185">Reference proteome</keyword>
<evidence type="ECO:0000313" key="11">
    <source>
        <dbReference type="Proteomes" id="UP000462152"/>
    </source>
</evidence>
<evidence type="ECO:0000259" key="9">
    <source>
        <dbReference type="Pfam" id="PF00082"/>
    </source>
</evidence>
<keyword evidence="8" id="KW-0732">Signal</keyword>
<dbReference type="PANTHER" id="PTHR43806:SF11">
    <property type="entry name" value="CEREVISIN-RELATED"/>
    <property type="match status" value="1"/>
</dbReference>
<evidence type="ECO:0000256" key="5">
    <source>
        <dbReference type="PROSITE-ProRule" id="PRU01240"/>
    </source>
</evidence>
<dbReference type="InterPro" id="IPR022398">
    <property type="entry name" value="Peptidase_S8_His-AS"/>
</dbReference>
<dbReference type="InterPro" id="IPR015500">
    <property type="entry name" value="Peptidase_S8_subtilisin-rel"/>
</dbReference>
<feature type="active site" description="Charge relay system" evidence="5">
    <location>
        <position position="292"/>
    </location>
</feature>
<dbReference type="InterPro" id="IPR023827">
    <property type="entry name" value="Peptidase_S8_Asp-AS"/>
</dbReference>
<dbReference type="PROSITE" id="PS51892">
    <property type="entry name" value="SUBTILASE"/>
    <property type="match status" value="1"/>
</dbReference>
<dbReference type="PRINTS" id="PR00723">
    <property type="entry name" value="SUBTILISIN"/>
</dbReference>
<dbReference type="Pfam" id="PF00082">
    <property type="entry name" value="Peptidase_S8"/>
    <property type="match status" value="1"/>
</dbReference>
<accession>A0A7K1LIA8</accession>
<dbReference type="InterPro" id="IPR000209">
    <property type="entry name" value="Peptidase_S8/S53_dom"/>
</dbReference>
<feature type="compositionally biased region" description="Basic and acidic residues" evidence="7">
    <location>
        <begin position="464"/>
        <end position="475"/>
    </location>
</feature>
<dbReference type="GO" id="GO:0004252">
    <property type="term" value="F:serine-type endopeptidase activity"/>
    <property type="evidence" value="ECO:0007669"/>
    <property type="project" value="UniProtKB-UniRule"/>
</dbReference>
<evidence type="ECO:0000256" key="4">
    <source>
        <dbReference type="ARBA" id="ARBA00022825"/>
    </source>
</evidence>
<comment type="caution">
    <text evidence="10">The sequence shown here is derived from an EMBL/GenBank/DDBJ whole genome shotgun (WGS) entry which is preliminary data.</text>
</comment>
<evidence type="ECO:0000256" key="7">
    <source>
        <dbReference type="SAM" id="MobiDB-lite"/>
    </source>
</evidence>
<organism evidence="10 11">
    <name type="scientific">Rothia koreensis</name>
    <dbReference type="NCBI Taxonomy" id="592378"/>
    <lineage>
        <taxon>Bacteria</taxon>
        <taxon>Bacillati</taxon>
        <taxon>Actinomycetota</taxon>
        <taxon>Actinomycetes</taxon>
        <taxon>Micrococcales</taxon>
        <taxon>Micrococcaceae</taxon>
        <taxon>Rothia</taxon>
    </lineage>
</organism>
<dbReference type="InterPro" id="IPR036852">
    <property type="entry name" value="Peptidase_S8/S53_dom_sf"/>
</dbReference>
<feature type="region of interest" description="Disordered" evidence="7">
    <location>
        <begin position="351"/>
        <end position="392"/>
    </location>
</feature>
<feature type="active site" description="Charge relay system" evidence="5">
    <location>
        <position position="77"/>
    </location>
</feature>
<dbReference type="AlphaFoldDB" id="A0A7K1LIA8"/>
<dbReference type="PROSITE" id="PS00136">
    <property type="entry name" value="SUBTILASE_ASP"/>
    <property type="match status" value="1"/>
</dbReference>
<dbReference type="Gene3D" id="3.40.50.200">
    <property type="entry name" value="Peptidase S8/S53 domain"/>
    <property type="match status" value="1"/>
</dbReference>
<keyword evidence="4 5" id="KW-0720">Serine protease</keyword>
<evidence type="ECO:0000256" key="1">
    <source>
        <dbReference type="ARBA" id="ARBA00011073"/>
    </source>
</evidence>
<feature type="compositionally biased region" description="Low complexity" evidence="7">
    <location>
        <begin position="28"/>
        <end position="40"/>
    </location>
</feature>
<comment type="similarity">
    <text evidence="1 5 6">Belongs to the peptidase S8 family.</text>
</comment>
<evidence type="ECO:0000256" key="2">
    <source>
        <dbReference type="ARBA" id="ARBA00022670"/>
    </source>
</evidence>
<reference evidence="10 11" key="1">
    <citation type="submission" date="2019-12" db="EMBL/GenBank/DDBJ databases">
        <authorList>
            <person name="Li J."/>
            <person name="Shi Y."/>
            <person name="Xu G."/>
            <person name="Xiao D."/>
            <person name="Ran X."/>
        </authorList>
    </citation>
    <scope>NUCLEOTIDE SEQUENCE [LARGE SCALE GENOMIC DNA]</scope>
    <source>
        <strain evidence="10 11">JCM 15915</strain>
    </source>
</reference>
<gene>
    <name evidence="10" type="ORF">GMA10_06825</name>
</gene>
<dbReference type="GO" id="GO:0006508">
    <property type="term" value="P:proteolysis"/>
    <property type="evidence" value="ECO:0007669"/>
    <property type="project" value="UniProtKB-KW"/>
</dbReference>
<feature type="chain" id="PRO_5039686052" evidence="8">
    <location>
        <begin position="28"/>
        <end position="481"/>
    </location>
</feature>
<feature type="region of interest" description="Disordered" evidence="7">
    <location>
        <begin position="459"/>
        <end position="481"/>
    </location>
</feature>
<dbReference type="PROSITE" id="PS00138">
    <property type="entry name" value="SUBTILASE_SER"/>
    <property type="match status" value="1"/>
</dbReference>
<evidence type="ECO:0000313" key="10">
    <source>
        <dbReference type="EMBL" id="MUN54927.1"/>
    </source>
</evidence>
<dbReference type="Proteomes" id="UP000462152">
    <property type="component" value="Unassembled WGS sequence"/>
</dbReference>
<dbReference type="InterPro" id="IPR023828">
    <property type="entry name" value="Peptidase_S8_Ser-AS"/>
</dbReference>
<feature type="domain" description="Peptidase S8/S53" evidence="9">
    <location>
        <begin position="68"/>
        <end position="340"/>
    </location>
</feature>
<evidence type="ECO:0000256" key="3">
    <source>
        <dbReference type="ARBA" id="ARBA00022801"/>
    </source>
</evidence>
<dbReference type="EMBL" id="WOGT01000003">
    <property type="protein sequence ID" value="MUN54927.1"/>
    <property type="molecule type" value="Genomic_DNA"/>
</dbReference>
<dbReference type="OrthoDB" id="9798386at2"/>
<protein>
    <submittedName>
        <fullName evidence="10">S8 family serine peptidase</fullName>
    </submittedName>
</protein>
<evidence type="ECO:0000256" key="6">
    <source>
        <dbReference type="RuleBase" id="RU003355"/>
    </source>
</evidence>
<proteinExistence type="inferred from homology"/>
<dbReference type="CDD" id="cd00306">
    <property type="entry name" value="Peptidases_S8_S53"/>
    <property type="match status" value="1"/>
</dbReference>
<dbReference type="PROSITE" id="PS00137">
    <property type="entry name" value="SUBTILASE_HIS"/>
    <property type="match status" value="1"/>
</dbReference>
<sequence>MMRHGWALRWLAALAVVTIASTVPVAAAEAESGPSAPSSSDRTDEEVRKREYWLDELGIRSAWKQATGKGVKVAVIDTGVDGNHQDLSGNVLDGKDVSGGGSPDGWKPVGAEPEHGTLVASMIAGHGHAGHGGDAQTGGEPGQGLGMIGIAPEATVVPISVWLGTQNPGNVSVEDQIPRAVEEAVDSGAKVVNLSVGSSKTDWPESWDKAFQYAQDHDVVVVASAGNRGSGVTQVGAPSTIPGVVSVGGVDRQGKTSWDSSAQGISLAVAAPSEDLIGALPNNKYGLWSGTSASAPMVSGVLALMRQKYPDESSAQIIRRLIDTAEDRGDKGRDPQYGYGMVDPMAALSRDEDVSGTRKNPLGSVESWAKVHRRADPTDEPSEPPAEEHRAGERIAPVAAPEPAPGNHVNLLLPVGLIAAVAGWMWLLASGTVARLRRVLGSPPHPPMRILAESLGWTRRRTKAERGEKKERRSDFWGPRQ</sequence>
<evidence type="ECO:0000256" key="8">
    <source>
        <dbReference type="SAM" id="SignalP"/>
    </source>
</evidence>
<dbReference type="InterPro" id="IPR050131">
    <property type="entry name" value="Peptidase_S8_subtilisin-like"/>
</dbReference>
<feature type="active site" description="Charge relay system" evidence="5">
    <location>
        <position position="115"/>
    </location>
</feature>
<dbReference type="PANTHER" id="PTHR43806">
    <property type="entry name" value="PEPTIDASE S8"/>
    <property type="match status" value="1"/>
</dbReference>
<keyword evidence="2 5" id="KW-0645">Protease</keyword>